<evidence type="ECO:0000313" key="2">
    <source>
        <dbReference type="Proteomes" id="UP001281614"/>
    </source>
</evidence>
<dbReference type="AlphaFoldDB" id="A0AAD9XZE4"/>
<accession>A0AAD9XZE4</accession>
<protein>
    <submittedName>
        <fullName evidence="1">Uncharacterized protein</fullName>
    </submittedName>
</protein>
<name>A0AAD9XZE4_COLKA</name>
<evidence type="ECO:0000313" key="1">
    <source>
        <dbReference type="EMBL" id="KAK2730223.1"/>
    </source>
</evidence>
<sequence>MFSLSWLTTLAEDTSGQRQPSNSQERIWLHLASCEVIHSETLAVFAVSHGASLRIVFAVVERRKRCRGLAMVSAMCARDRWTLWKSGRFYTTPDMASKLSSTRFELSHEVQKIVFGAEPLAISFRLDSLRGSYWAVNF</sequence>
<keyword evidence="2" id="KW-1185">Reference proteome</keyword>
<proteinExistence type="predicted"/>
<organism evidence="1 2">
    <name type="scientific">Colletotrichum kahawae</name>
    <name type="common">Coffee berry disease fungus</name>
    <dbReference type="NCBI Taxonomy" id="34407"/>
    <lineage>
        <taxon>Eukaryota</taxon>
        <taxon>Fungi</taxon>
        <taxon>Dikarya</taxon>
        <taxon>Ascomycota</taxon>
        <taxon>Pezizomycotina</taxon>
        <taxon>Sordariomycetes</taxon>
        <taxon>Hypocreomycetidae</taxon>
        <taxon>Glomerellales</taxon>
        <taxon>Glomerellaceae</taxon>
        <taxon>Colletotrichum</taxon>
        <taxon>Colletotrichum gloeosporioides species complex</taxon>
    </lineage>
</organism>
<reference evidence="1" key="1">
    <citation type="submission" date="2023-02" db="EMBL/GenBank/DDBJ databases">
        <title>Colletotrichum kahawae CIFC_Que2 genome sequencing and assembly.</title>
        <authorList>
            <person name="Baroncelli R."/>
        </authorList>
    </citation>
    <scope>NUCLEOTIDE SEQUENCE</scope>
    <source>
        <strain evidence="1">CIFC_Que2</strain>
    </source>
</reference>
<dbReference type="Proteomes" id="UP001281614">
    <property type="component" value="Unassembled WGS sequence"/>
</dbReference>
<gene>
    <name evidence="1" type="ORF">CKAH01_09745</name>
</gene>
<dbReference type="EMBL" id="VYYT01000699">
    <property type="protein sequence ID" value="KAK2730223.1"/>
    <property type="molecule type" value="Genomic_DNA"/>
</dbReference>
<comment type="caution">
    <text evidence="1">The sequence shown here is derived from an EMBL/GenBank/DDBJ whole genome shotgun (WGS) entry which is preliminary data.</text>
</comment>